<proteinExistence type="predicted"/>
<sequence>MEPARNTAVPEARKMPAETEGAKGLRARATVRNDATVTIYAESQNSATLPVLFCDPASREPDPPWTQAMY</sequence>
<protein>
    <submittedName>
        <fullName evidence="2">Uncharacterized protein</fullName>
    </submittedName>
</protein>
<reference evidence="2" key="2">
    <citation type="submission" date="2022-09" db="EMBL/GenBank/DDBJ databases">
        <authorList>
            <person name="Sun Q."/>
            <person name="Ohkuma M."/>
        </authorList>
    </citation>
    <scope>NUCLEOTIDE SEQUENCE</scope>
    <source>
        <strain evidence="2">JCM 13583</strain>
    </source>
</reference>
<reference evidence="2" key="1">
    <citation type="journal article" date="2014" name="Int. J. Syst. Evol. Microbiol.">
        <title>Complete genome sequence of Corynebacterium casei LMG S-19264T (=DSM 44701T), isolated from a smear-ripened cheese.</title>
        <authorList>
            <consortium name="US DOE Joint Genome Institute (JGI-PGF)"/>
            <person name="Walter F."/>
            <person name="Albersmeier A."/>
            <person name="Kalinowski J."/>
            <person name="Ruckert C."/>
        </authorList>
    </citation>
    <scope>NUCLEOTIDE SEQUENCE</scope>
    <source>
        <strain evidence="2">JCM 13583</strain>
    </source>
</reference>
<keyword evidence="3" id="KW-1185">Reference proteome</keyword>
<gene>
    <name evidence="2" type="ORF">GCM10007108_03210</name>
</gene>
<accession>A0AA37BQ67</accession>
<feature type="region of interest" description="Disordered" evidence="1">
    <location>
        <begin position="1"/>
        <end position="25"/>
    </location>
</feature>
<comment type="caution">
    <text evidence="2">The sequence shown here is derived from an EMBL/GenBank/DDBJ whole genome shotgun (WGS) entry which is preliminary data.</text>
</comment>
<feature type="compositionally biased region" description="Basic and acidic residues" evidence="1">
    <location>
        <begin position="11"/>
        <end position="23"/>
    </location>
</feature>
<organism evidence="2 3">
    <name type="scientific">Thermogymnomonas acidicola</name>
    <dbReference type="NCBI Taxonomy" id="399579"/>
    <lineage>
        <taxon>Archaea</taxon>
        <taxon>Methanobacteriati</taxon>
        <taxon>Thermoplasmatota</taxon>
        <taxon>Thermoplasmata</taxon>
        <taxon>Thermoplasmatales</taxon>
        <taxon>Thermogymnomonas</taxon>
    </lineage>
</organism>
<evidence type="ECO:0000313" key="3">
    <source>
        <dbReference type="Proteomes" id="UP000632195"/>
    </source>
</evidence>
<evidence type="ECO:0000313" key="2">
    <source>
        <dbReference type="EMBL" id="GGM68460.1"/>
    </source>
</evidence>
<dbReference type="Proteomes" id="UP000632195">
    <property type="component" value="Unassembled WGS sequence"/>
</dbReference>
<dbReference type="EMBL" id="BMNY01000001">
    <property type="protein sequence ID" value="GGM68460.1"/>
    <property type="molecule type" value="Genomic_DNA"/>
</dbReference>
<dbReference type="AlphaFoldDB" id="A0AA37BQ67"/>
<name>A0AA37BQ67_9ARCH</name>
<evidence type="ECO:0000256" key="1">
    <source>
        <dbReference type="SAM" id="MobiDB-lite"/>
    </source>
</evidence>